<keyword evidence="2" id="KW-0812">Transmembrane</keyword>
<name>A0A853BYZ6_9ACTN</name>
<comment type="caution">
    <text evidence="3">The sequence shown here is derived from an EMBL/GenBank/DDBJ whole genome shotgun (WGS) entry which is preliminary data.</text>
</comment>
<protein>
    <submittedName>
        <fullName evidence="3">Uncharacterized protein</fullName>
    </submittedName>
</protein>
<dbReference type="EMBL" id="JACCFP010000001">
    <property type="protein sequence ID" value="NYJ00445.1"/>
    <property type="molecule type" value="Genomic_DNA"/>
</dbReference>
<organism evidence="3 4">
    <name type="scientific">Nocardioides thalensis</name>
    <dbReference type="NCBI Taxonomy" id="1914755"/>
    <lineage>
        <taxon>Bacteria</taxon>
        <taxon>Bacillati</taxon>
        <taxon>Actinomycetota</taxon>
        <taxon>Actinomycetes</taxon>
        <taxon>Propionibacteriales</taxon>
        <taxon>Nocardioidaceae</taxon>
        <taxon>Nocardioides</taxon>
    </lineage>
</organism>
<dbReference type="AlphaFoldDB" id="A0A853BYZ6"/>
<evidence type="ECO:0000256" key="1">
    <source>
        <dbReference type="SAM" id="MobiDB-lite"/>
    </source>
</evidence>
<keyword evidence="2" id="KW-0472">Membrane</keyword>
<keyword evidence="4" id="KW-1185">Reference proteome</keyword>
<proteinExistence type="predicted"/>
<evidence type="ECO:0000256" key="2">
    <source>
        <dbReference type="SAM" id="Phobius"/>
    </source>
</evidence>
<reference evidence="3 4" key="1">
    <citation type="submission" date="2020-07" db="EMBL/GenBank/DDBJ databases">
        <title>Sequencing the genomes of 1000 actinobacteria strains.</title>
        <authorList>
            <person name="Klenk H.-P."/>
        </authorList>
    </citation>
    <scope>NUCLEOTIDE SEQUENCE [LARGE SCALE GENOMIC DNA]</scope>
    <source>
        <strain evidence="3 4">DSM 103833</strain>
    </source>
</reference>
<sequence>MNTQLDDGADVRATLHRALHDTTAPDVTSTAMAAGRRIRNRRRGAVAAGGISAIAAVGALTFPALGGGGSTAPDPVPLGGSPSQSPSHPFPPVDEGWWSMPAPRMLAELEARLPSGVTNADPGTDAEERRGQPGNLWLHLDAPTGTGAFNLLLQPPIAELPTGTRTWTDENGEEHTSVAADPVPYERRIGCKPEYLRCELIRDEDGTVIGDVSTEVDEGTTYHNADLVLPDGGAINVYVADSTGDKPGYAPPTADAPPLTFEQVLELVQDPVWVSYQP</sequence>
<dbReference type="RefSeq" id="WP_179667030.1">
    <property type="nucleotide sequence ID" value="NZ_JACCFP010000001.1"/>
</dbReference>
<dbReference type="Proteomes" id="UP000530424">
    <property type="component" value="Unassembled WGS sequence"/>
</dbReference>
<feature type="compositionally biased region" description="Low complexity" evidence="1">
    <location>
        <begin position="77"/>
        <end position="87"/>
    </location>
</feature>
<feature type="region of interest" description="Disordered" evidence="1">
    <location>
        <begin position="71"/>
        <end position="96"/>
    </location>
</feature>
<gene>
    <name evidence="3" type="ORF">HNR19_001143</name>
</gene>
<accession>A0A853BYZ6</accession>
<keyword evidence="2" id="KW-1133">Transmembrane helix</keyword>
<feature type="transmembrane region" description="Helical" evidence="2">
    <location>
        <begin position="45"/>
        <end position="65"/>
    </location>
</feature>
<evidence type="ECO:0000313" key="3">
    <source>
        <dbReference type="EMBL" id="NYJ00445.1"/>
    </source>
</evidence>
<evidence type="ECO:0000313" key="4">
    <source>
        <dbReference type="Proteomes" id="UP000530424"/>
    </source>
</evidence>